<evidence type="ECO:0000259" key="2">
    <source>
        <dbReference type="PROSITE" id="PS50093"/>
    </source>
</evidence>
<dbReference type="InterPro" id="IPR045828">
    <property type="entry name" value="PKD_Bacteroidetes"/>
</dbReference>
<dbReference type="Pfam" id="PF18911">
    <property type="entry name" value="PKD_4"/>
    <property type="match status" value="1"/>
</dbReference>
<protein>
    <submittedName>
        <fullName evidence="4">Gliding motility-associated-like protein</fullName>
    </submittedName>
</protein>
<dbReference type="InterPro" id="IPR025667">
    <property type="entry name" value="SprB_repeat"/>
</dbReference>
<organism evidence="4 5">
    <name type="scientific">Flavobacterium weaverense</name>
    <dbReference type="NCBI Taxonomy" id="271156"/>
    <lineage>
        <taxon>Bacteria</taxon>
        <taxon>Pseudomonadati</taxon>
        <taxon>Bacteroidota</taxon>
        <taxon>Flavobacteriia</taxon>
        <taxon>Flavobacteriales</taxon>
        <taxon>Flavobacteriaceae</taxon>
        <taxon>Flavobacterium</taxon>
    </lineage>
</organism>
<name>A0A3L9ZX92_9FLAO</name>
<dbReference type="InterPro" id="IPR035986">
    <property type="entry name" value="PKD_dom_sf"/>
</dbReference>
<dbReference type="PROSITE" id="PS50835">
    <property type="entry name" value="IG_LIKE"/>
    <property type="match status" value="1"/>
</dbReference>
<reference evidence="4 5" key="1">
    <citation type="submission" date="2018-10" db="EMBL/GenBank/DDBJ databases">
        <title>Genomic Encyclopedia of Archaeal and Bacterial Type Strains, Phase II (KMG-II): from individual species to whole genera.</title>
        <authorList>
            <person name="Goeker M."/>
        </authorList>
    </citation>
    <scope>NUCLEOTIDE SEQUENCE [LARGE SCALE GENOMIC DNA]</scope>
    <source>
        <strain evidence="4 5">DSM 19727</strain>
    </source>
</reference>
<feature type="signal peptide" evidence="1">
    <location>
        <begin position="1"/>
        <end position="22"/>
    </location>
</feature>
<comment type="caution">
    <text evidence="4">The sequence shown here is derived from an EMBL/GenBank/DDBJ whole genome shotgun (WGS) entry which is preliminary data.</text>
</comment>
<dbReference type="Pfam" id="PF19406">
    <property type="entry name" value="PKD_5"/>
    <property type="match status" value="2"/>
</dbReference>
<dbReference type="InterPro" id="IPR022409">
    <property type="entry name" value="PKD/Chitinase_dom"/>
</dbReference>
<feature type="domain" description="PKD" evidence="2">
    <location>
        <begin position="592"/>
        <end position="643"/>
    </location>
</feature>
<dbReference type="Gene3D" id="2.60.40.740">
    <property type="match status" value="2"/>
</dbReference>
<dbReference type="SMART" id="SM00089">
    <property type="entry name" value="PKD"/>
    <property type="match status" value="6"/>
</dbReference>
<dbReference type="NCBIfam" id="TIGR04131">
    <property type="entry name" value="Bac_Flav_CTERM"/>
    <property type="match status" value="1"/>
</dbReference>
<dbReference type="RefSeq" id="WP_170151312.1">
    <property type="nucleotide sequence ID" value="NZ_CBCSGA010000007.1"/>
</dbReference>
<dbReference type="InterPro" id="IPR013783">
    <property type="entry name" value="Ig-like_fold"/>
</dbReference>
<evidence type="ECO:0000313" key="4">
    <source>
        <dbReference type="EMBL" id="RMA75025.1"/>
    </source>
</evidence>
<feature type="domain" description="Ig-like" evidence="3">
    <location>
        <begin position="1300"/>
        <end position="1387"/>
    </location>
</feature>
<dbReference type="Proteomes" id="UP000280368">
    <property type="component" value="Unassembled WGS sequence"/>
</dbReference>
<feature type="domain" description="PKD" evidence="2">
    <location>
        <begin position="492"/>
        <end position="553"/>
    </location>
</feature>
<keyword evidence="1" id="KW-0732">Signal</keyword>
<evidence type="ECO:0000313" key="5">
    <source>
        <dbReference type="Proteomes" id="UP000280368"/>
    </source>
</evidence>
<proteinExistence type="predicted"/>
<evidence type="ECO:0000256" key="1">
    <source>
        <dbReference type="SAM" id="SignalP"/>
    </source>
</evidence>
<sequence length="1961" mass="204163">MKKLYSIVFLFVLLLSINPLSAKVSNVSYIDPGKDLDSLAVVLAPPSATIEANATSVCQNATSTTVTLTGNGGTAPYTFTYTINGVLQTAVTTGTNGSIIIPVTTTSAGTFNYVLESVTDSSAIPQIITGLGQTSRIIVNPQANANMSGTGSGSSFGGTAVFRQCNNFASIFTFTNTSLTSPSNTNYTISWGDGSPDFNGTTWSIMTHTYSVGLWNMVYTVKSSNGCDVVKNYIVFVGSNPAVSLGNPGNTDICNAESLTFPITGTDNNPPGTIYTVTFNDGSAPRIFNHPPPPNVTHTFVKSSCGTTSSDGSNSYPNSFSANIVATNPCSTSSVGVVPIYVSENPKADFSGTLTGCINKQICFTNTSLGNQVISNTCSSAMIVWSIFPSNGYTLIGGSSLGNDFSSADSSLWLSGSNNLCVNFTLPGTYTITIKTGNRCGFDIKTKTICIEPPLAPNFKLNTASGCIANGSGSALSVVATNTTPLIVSSCTPPTYVWSVTYASAYCGTSIAPIANQTTTDASYNFTEPGTYTIKLTATNSCGDFVTTKTVTVKKPPIISAINGILSNYCGTATINPTAIINSCTPLTGTLTYDWSFSGGLPASSTDENPTAISYAISGTHTVALIVKNECGYSVNFTKDFTISDVPTLTIAPLVQNICSGTASSAINLTSSLTGTTYSWTGTATSGITGFVPSGITNTIPSQTIVNTRATAGTVTYVITPTLNGCAGTAVNYVITINPGPSIVTQPTSSTLCIGGTPAILSIALNNSSGAPTYQWYSNTLNNTTTGTAISGETNPAYSPLASAIGKTYYYCIITLTSGGCSSLTSATASLTVVNSANIITQPLVSQNLCVGATINNPLAVSYSGGTGTPSYQWFINTTNSNTGGTSISGATNSTYTPPIFTLASSYFYYVTITFSGTSCGNITSSVAEIIIDNDPTITTQPLNSQTVCKNATATDLSVTMSGGSGTYSYQWYSNLTNNATGGTIIIGAISSIYSPLTTTVGTKYYYVITQNGFAGCAVTSATALVTTAAAPIFTAQPVSSTICLGQSTQPLSVAYTNGTGTAQYQWYINTSNSNVGGTSIASANGATFQPLTAVIGTNYYYCIVTFPSLVAGCGVITSNVAQIIVSPKASITSEIATICSGATFTIVPTNTSGNIVPTGTTYTWSNPTIIPSGSVTGVSAATAAQNVISQTLTNSTTSVATVVYTVMPTTGSCVGTAFTIMVTVNPATNPNAVKTDSTCFGVNNGSITTSSTGGITFSTGAPYLFSWSGPNSFTSTDPSISALAPGLYTLSINDAGGCPVVNVYTINGPAPITITTDTTANISCFGSANGAIAITAQGGVGNYSYTWTKDGNPYAGADDISNLSAGNYVVTVSDANSCTPVTASFSITEPPILVVSLVSKNNIECYGASSGSIDIDATGGTFAIDYKYLWSGPNGFASTNQNLTNLKSGTYNLTVTDDLGCNKNLSVNLTQSTEILINAVTTAIVCYGDDDATIAVTISGGNAPYQVQWANLAVGLNQNNLAPGDYTITVTDDSGCTKSKIINIPSPPIFTVNPLVTQISCFGANDGSIKLNLAGGKPTLKLVWSDGSLSGTTRNNLKAGTYTATIIDGTPCEIVRTFIIIEPQKLVLDANLTNALDCNDANSGAINLLVSGGTPPFTYSWSNGSITEDLNTIPAGNYLVTVKDARNCTASASYVILRPAPIVVKVETVTNFDCVTKVVNQSFIAKTTGGIPPYQFVWSSGTVSGPNNENMETSQNGLIVLNAIDSRGCSATYTFNVAIPELGTPSFNSNSIAYKTYGFYSIEDPIQFFNTATGDYTNVSWDFGDGTFSNEENPIHSYKKEASYVVRQTVTYPFGCVYNSNVTLIIDKGYKLIPPTAFTPNDDGFNDYYAPEFLGLNEIQFAVYDTWGALIYSELGDNIRGWDGKINNKEAENGNYYYKISGKTFYGKMIKDQGAFVLIK</sequence>
<dbReference type="Pfam" id="PF13585">
    <property type="entry name" value="CHU_C"/>
    <property type="match status" value="1"/>
</dbReference>
<dbReference type="InterPro" id="IPR007110">
    <property type="entry name" value="Ig-like_dom"/>
</dbReference>
<dbReference type="SUPFAM" id="SSF49299">
    <property type="entry name" value="PKD domain"/>
    <property type="match status" value="4"/>
</dbReference>
<gene>
    <name evidence="4" type="ORF">BC961_2371</name>
</gene>
<dbReference type="Gene3D" id="2.60.40.2700">
    <property type="match status" value="3"/>
</dbReference>
<dbReference type="Gene3D" id="2.60.40.10">
    <property type="entry name" value="Immunoglobulins"/>
    <property type="match status" value="6"/>
</dbReference>
<dbReference type="InterPro" id="IPR000601">
    <property type="entry name" value="PKD_dom"/>
</dbReference>
<keyword evidence="5" id="KW-1185">Reference proteome</keyword>
<accession>A0A3L9ZX92</accession>
<evidence type="ECO:0000259" key="3">
    <source>
        <dbReference type="PROSITE" id="PS50835"/>
    </source>
</evidence>
<feature type="domain" description="PKD" evidence="2">
    <location>
        <begin position="1807"/>
        <end position="1867"/>
    </location>
</feature>
<dbReference type="PROSITE" id="PS50093">
    <property type="entry name" value="PKD"/>
    <property type="match status" value="3"/>
</dbReference>
<dbReference type="InterPro" id="IPR026341">
    <property type="entry name" value="T9SS_type_B"/>
</dbReference>
<feature type="chain" id="PRO_5018328810" evidence="1">
    <location>
        <begin position="23"/>
        <end position="1961"/>
    </location>
</feature>
<dbReference type="Pfam" id="PF13573">
    <property type="entry name" value="SprB"/>
    <property type="match status" value="6"/>
</dbReference>
<dbReference type="EMBL" id="REFH01000010">
    <property type="protein sequence ID" value="RMA75025.1"/>
    <property type="molecule type" value="Genomic_DNA"/>
</dbReference>